<proteinExistence type="inferred from homology"/>
<name>A0A199V4U2_ANACO</name>
<reference evidence="10 11" key="1">
    <citation type="journal article" date="2016" name="DNA Res.">
        <title>The draft genome of MD-2 pineapple using hybrid error correction of long reads.</title>
        <authorList>
            <person name="Redwan R.M."/>
            <person name="Saidin A."/>
            <person name="Kumar S.V."/>
        </authorList>
    </citation>
    <scope>NUCLEOTIDE SEQUENCE [LARGE SCALE GENOMIC DNA]</scope>
    <source>
        <strain evidence="11">cv. MD2</strain>
        <tissue evidence="10">Leaf</tissue>
    </source>
</reference>
<dbReference type="Pfam" id="PF02152">
    <property type="entry name" value="FolB"/>
    <property type="match status" value="1"/>
</dbReference>
<evidence type="ECO:0000256" key="8">
    <source>
        <dbReference type="SAM" id="MobiDB-lite"/>
    </source>
</evidence>
<dbReference type="SMART" id="SM00905">
    <property type="entry name" value="FolB"/>
    <property type="match status" value="1"/>
</dbReference>
<evidence type="ECO:0000256" key="1">
    <source>
        <dbReference type="ARBA" id="ARBA00001353"/>
    </source>
</evidence>
<dbReference type="GO" id="GO:0005737">
    <property type="term" value="C:cytoplasm"/>
    <property type="evidence" value="ECO:0007669"/>
    <property type="project" value="TreeGrafter"/>
</dbReference>
<feature type="region of interest" description="Disordered" evidence="8">
    <location>
        <begin position="33"/>
        <end position="87"/>
    </location>
</feature>
<evidence type="ECO:0000256" key="3">
    <source>
        <dbReference type="ARBA" id="ARBA00005708"/>
    </source>
</evidence>
<evidence type="ECO:0000256" key="7">
    <source>
        <dbReference type="ARBA" id="ARBA00032903"/>
    </source>
</evidence>
<dbReference type="InterPro" id="IPR006156">
    <property type="entry name" value="Dihydroneopterin_aldolase"/>
</dbReference>
<gene>
    <name evidence="10" type="ORF">ACMD2_16899</name>
</gene>
<evidence type="ECO:0000256" key="2">
    <source>
        <dbReference type="ARBA" id="ARBA00005013"/>
    </source>
</evidence>
<dbReference type="PANTHER" id="PTHR42844:SF1">
    <property type="entry name" value="DIHYDRONEOPTERIN ALDOLASE 1-RELATED"/>
    <property type="match status" value="1"/>
</dbReference>
<evidence type="ECO:0000313" key="11">
    <source>
        <dbReference type="Proteomes" id="UP000092600"/>
    </source>
</evidence>
<dbReference type="InterPro" id="IPR006157">
    <property type="entry name" value="FolB_dom"/>
</dbReference>
<organism evidence="10 11">
    <name type="scientific">Ananas comosus</name>
    <name type="common">Pineapple</name>
    <name type="synonym">Ananas ananas</name>
    <dbReference type="NCBI Taxonomy" id="4615"/>
    <lineage>
        <taxon>Eukaryota</taxon>
        <taxon>Viridiplantae</taxon>
        <taxon>Streptophyta</taxon>
        <taxon>Embryophyta</taxon>
        <taxon>Tracheophyta</taxon>
        <taxon>Spermatophyta</taxon>
        <taxon>Magnoliopsida</taxon>
        <taxon>Liliopsida</taxon>
        <taxon>Poales</taxon>
        <taxon>Bromeliaceae</taxon>
        <taxon>Bromelioideae</taxon>
        <taxon>Ananas</taxon>
    </lineage>
</organism>
<dbReference type="SUPFAM" id="SSF55620">
    <property type="entry name" value="Tetrahydrobiopterin biosynthesis enzymes-like"/>
    <property type="match status" value="1"/>
</dbReference>
<evidence type="ECO:0000259" key="9">
    <source>
        <dbReference type="SMART" id="SM00905"/>
    </source>
</evidence>
<dbReference type="Gene3D" id="3.30.1130.10">
    <property type="match status" value="1"/>
</dbReference>
<dbReference type="GO" id="GO:0004150">
    <property type="term" value="F:dihydroneopterin aldolase activity"/>
    <property type="evidence" value="ECO:0007669"/>
    <property type="project" value="UniProtKB-EC"/>
</dbReference>
<evidence type="ECO:0000256" key="6">
    <source>
        <dbReference type="ARBA" id="ARBA00023239"/>
    </source>
</evidence>
<comment type="catalytic activity">
    <reaction evidence="1">
        <text>7,8-dihydroneopterin = 6-hydroxymethyl-7,8-dihydropterin + glycolaldehyde</text>
        <dbReference type="Rhea" id="RHEA:10540"/>
        <dbReference type="ChEBI" id="CHEBI:17001"/>
        <dbReference type="ChEBI" id="CHEBI:17071"/>
        <dbReference type="ChEBI" id="CHEBI:44841"/>
        <dbReference type="EC" id="4.1.2.25"/>
    </reaction>
</comment>
<dbReference type="STRING" id="4615.A0A199V4U2"/>
<keyword evidence="5" id="KW-0289">Folate biosynthesis</keyword>
<dbReference type="PANTHER" id="PTHR42844">
    <property type="entry name" value="DIHYDRONEOPTERIN ALDOLASE 1-RELATED"/>
    <property type="match status" value="1"/>
</dbReference>
<evidence type="ECO:0000256" key="4">
    <source>
        <dbReference type="ARBA" id="ARBA00013043"/>
    </source>
</evidence>
<comment type="pathway">
    <text evidence="2">Cofactor biosynthesis; tetrahydrofolate biosynthesis; 2-amino-4-hydroxy-6-hydroxymethyl-7,8-dihydropteridine diphosphate from 7,8-dihydroneopterin triphosphate: step 3/4.</text>
</comment>
<dbReference type="GO" id="GO:0046656">
    <property type="term" value="P:folic acid biosynthetic process"/>
    <property type="evidence" value="ECO:0007669"/>
    <property type="project" value="UniProtKB-KW"/>
</dbReference>
<accession>A0A199V4U2</accession>
<dbReference type="EMBL" id="LSRQ01003265">
    <property type="protein sequence ID" value="OAY72008.1"/>
    <property type="molecule type" value="Genomic_DNA"/>
</dbReference>
<feature type="compositionally biased region" description="Basic residues" evidence="8">
    <location>
        <begin position="43"/>
        <end position="58"/>
    </location>
</feature>
<comment type="caution">
    <text evidence="10">The sequence shown here is derived from an EMBL/GenBank/DDBJ whole genome shotgun (WGS) entry which is preliminary data.</text>
</comment>
<keyword evidence="6" id="KW-0456">Lyase</keyword>
<evidence type="ECO:0000313" key="10">
    <source>
        <dbReference type="EMBL" id="OAY72008.1"/>
    </source>
</evidence>
<dbReference type="NCBIfam" id="TIGR00526">
    <property type="entry name" value="folB_dom"/>
    <property type="match status" value="1"/>
</dbReference>
<sequence>MGGEEEWFDFNRMRFGDGWGERQKEWVLGMAERMGIGDGSKPPRPRTARPSAAHHRKFGTTPAARRSPSEPPTWPRTQSGFEFRRRTPTSSVPRISWSEAEEKAWSEFVVDTLSTAGKTDDLSDTVSYTDIYRIVREVVEGPSQNLLESVAHLIVNTTLLKFPQISAVRVKVGKPHVAVHGVIDHLGVEILRYKKHEKIEST</sequence>
<dbReference type="Proteomes" id="UP000092600">
    <property type="component" value="Unassembled WGS sequence"/>
</dbReference>
<dbReference type="EC" id="4.1.2.25" evidence="4"/>
<comment type="similarity">
    <text evidence="3">Belongs to the DHNA family.</text>
</comment>
<evidence type="ECO:0000256" key="5">
    <source>
        <dbReference type="ARBA" id="ARBA00022909"/>
    </source>
</evidence>
<dbReference type="InterPro" id="IPR043133">
    <property type="entry name" value="GTP-CH-I_C/QueF"/>
</dbReference>
<protein>
    <recommendedName>
        <fullName evidence="4">dihydroneopterin aldolase</fullName>
        <ecNumber evidence="4">4.1.2.25</ecNumber>
    </recommendedName>
    <alternativeName>
        <fullName evidence="7">7,8-dihydroneopterin aldolase</fullName>
    </alternativeName>
</protein>
<dbReference type="AlphaFoldDB" id="A0A199V4U2"/>
<feature type="domain" description="Dihydroneopterin aldolase/epimerase" evidence="9">
    <location>
        <begin position="99"/>
        <end position="192"/>
    </location>
</feature>